<dbReference type="GO" id="GO:0004519">
    <property type="term" value="F:endonuclease activity"/>
    <property type="evidence" value="ECO:0007669"/>
    <property type="project" value="UniProtKB-KW"/>
</dbReference>
<dbReference type="Proteomes" id="UP000586926">
    <property type="component" value="Unassembled WGS sequence"/>
</dbReference>
<dbReference type="EMBL" id="VZTA01007429">
    <property type="protein sequence ID" value="NXA61261.1"/>
    <property type="molecule type" value="Genomic_DNA"/>
</dbReference>
<evidence type="ECO:0000313" key="8">
    <source>
        <dbReference type="EMBL" id="NXA61261.1"/>
    </source>
</evidence>
<feature type="non-terminal residue" evidence="8">
    <location>
        <position position="279"/>
    </location>
</feature>
<dbReference type="GO" id="GO:0015074">
    <property type="term" value="P:DNA integration"/>
    <property type="evidence" value="ECO:0007669"/>
    <property type="project" value="InterPro"/>
</dbReference>
<name>A0A7K7X6R7_9PASS</name>
<dbReference type="InterPro" id="IPR012337">
    <property type="entry name" value="RNaseH-like_sf"/>
</dbReference>
<feature type="domain" description="Integrase catalytic" evidence="7">
    <location>
        <begin position="57"/>
        <end position="214"/>
    </location>
</feature>
<sequence length="279" mass="31961">LHALTHWGTQALCDHFLRSFGCVGVWEIARSVKKGCMIYQRVNNKVMSKMVPGDRELARRPFQNIQVDFTKLPPVQRFKYTLVIVDHLTHWVEAIPSAKATANAVSKVLLEQIIPRYGVVNSIDLDRGPHFTSKVLQHTMEALQIKWHLHTLWHLQSSGRVKRMNQTLKTVLTELMVETQMSWLKCLPLALLRIQTLPQADLGISPYEATFGLPYLITPYGSGIYEEGENVTRKYVQTIATNLEDLRKRGYLPQTTPLDFRIHQIQPGVWVLIKTGKDL</sequence>
<dbReference type="InterPro" id="IPR001584">
    <property type="entry name" value="Integrase_cat-core"/>
</dbReference>
<keyword evidence="2" id="KW-0548">Nucleotidyltransferase</keyword>
<keyword evidence="4" id="KW-0255">Endonuclease</keyword>
<reference evidence="8 9" key="1">
    <citation type="submission" date="2019-09" db="EMBL/GenBank/DDBJ databases">
        <title>Bird 10,000 Genomes (B10K) Project - Family phase.</title>
        <authorList>
            <person name="Zhang G."/>
        </authorList>
    </citation>
    <scope>NUCLEOTIDE SEQUENCE [LARGE SCALE GENOMIC DNA]</scope>
    <source>
        <strain evidence="8">B10K-DU-030-22</strain>
        <tissue evidence="8">Blood</tissue>
    </source>
</reference>
<evidence type="ECO:0000256" key="5">
    <source>
        <dbReference type="ARBA" id="ARBA00022801"/>
    </source>
</evidence>
<organism evidence="8 9">
    <name type="scientific">Mohoua ochrocephala</name>
    <dbReference type="NCBI Taxonomy" id="874463"/>
    <lineage>
        <taxon>Eukaryota</taxon>
        <taxon>Metazoa</taxon>
        <taxon>Chordata</taxon>
        <taxon>Craniata</taxon>
        <taxon>Vertebrata</taxon>
        <taxon>Euteleostomi</taxon>
        <taxon>Archelosauria</taxon>
        <taxon>Archosauria</taxon>
        <taxon>Dinosauria</taxon>
        <taxon>Saurischia</taxon>
        <taxon>Theropoda</taxon>
        <taxon>Coelurosauria</taxon>
        <taxon>Aves</taxon>
        <taxon>Neognathae</taxon>
        <taxon>Neoaves</taxon>
        <taxon>Telluraves</taxon>
        <taxon>Australaves</taxon>
        <taxon>Passeriformes</taxon>
        <taxon>Meliphagoidea</taxon>
        <taxon>Acanthizidae</taxon>
        <taxon>Mohoua</taxon>
    </lineage>
</organism>
<evidence type="ECO:0000313" key="9">
    <source>
        <dbReference type="Proteomes" id="UP000586926"/>
    </source>
</evidence>
<evidence type="ECO:0000256" key="2">
    <source>
        <dbReference type="ARBA" id="ARBA00022695"/>
    </source>
</evidence>
<keyword evidence="5" id="KW-0378">Hydrolase</keyword>
<keyword evidence="9" id="KW-1185">Reference proteome</keyword>
<gene>
    <name evidence="8" type="primary">Tf28</name>
    <name evidence="8" type="ORF">MOHOCH_R14541</name>
</gene>
<evidence type="ECO:0000256" key="6">
    <source>
        <dbReference type="ARBA" id="ARBA00022918"/>
    </source>
</evidence>
<dbReference type="GO" id="GO:0003676">
    <property type="term" value="F:nucleic acid binding"/>
    <property type="evidence" value="ECO:0007669"/>
    <property type="project" value="InterPro"/>
</dbReference>
<protein>
    <submittedName>
        <fullName evidence="8">TF28 protein</fullName>
    </submittedName>
</protein>
<keyword evidence="6" id="KW-0695">RNA-directed DNA polymerase</keyword>
<proteinExistence type="predicted"/>
<dbReference type="Gene3D" id="3.30.420.10">
    <property type="entry name" value="Ribonuclease H-like superfamily/Ribonuclease H"/>
    <property type="match status" value="1"/>
</dbReference>
<dbReference type="PROSITE" id="PS50994">
    <property type="entry name" value="INTEGRASE"/>
    <property type="match status" value="1"/>
</dbReference>
<keyword evidence="3" id="KW-0540">Nuclease</keyword>
<dbReference type="PANTHER" id="PTHR41694:SF5">
    <property type="entry name" value="RIBONUCLEASE H"/>
    <property type="match status" value="1"/>
</dbReference>
<dbReference type="GO" id="GO:0016787">
    <property type="term" value="F:hydrolase activity"/>
    <property type="evidence" value="ECO:0007669"/>
    <property type="project" value="UniProtKB-KW"/>
</dbReference>
<keyword evidence="1" id="KW-0808">Transferase</keyword>
<dbReference type="AlphaFoldDB" id="A0A7K7X6R7"/>
<feature type="non-terminal residue" evidence="8">
    <location>
        <position position="1"/>
    </location>
</feature>
<dbReference type="PANTHER" id="PTHR41694">
    <property type="entry name" value="ENDOGENOUS RETROVIRUS GROUP K MEMBER POL PROTEIN"/>
    <property type="match status" value="1"/>
</dbReference>
<accession>A0A7K7X6R7</accession>
<dbReference type="GO" id="GO:0003964">
    <property type="term" value="F:RNA-directed DNA polymerase activity"/>
    <property type="evidence" value="ECO:0007669"/>
    <property type="project" value="UniProtKB-KW"/>
</dbReference>
<dbReference type="InterPro" id="IPR036397">
    <property type="entry name" value="RNaseH_sf"/>
</dbReference>
<evidence type="ECO:0000259" key="7">
    <source>
        <dbReference type="PROSITE" id="PS50994"/>
    </source>
</evidence>
<comment type="caution">
    <text evidence="8">The sequence shown here is derived from an EMBL/GenBank/DDBJ whole genome shotgun (WGS) entry which is preliminary data.</text>
</comment>
<evidence type="ECO:0000256" key="3">
    <source>
        <dbReference type="ARBA" id="ARBA00022722"/>
    </source>
</evidence>
<dbReference type="SUPFAM" id="SSF53098">
    <property type="entry name" value="Ribonuclease H-like"/>
    <property type="match status" value="1"/>
</dbReference>
<dbReference type="Pfam" id="PF00665">
    <property type="entry name" value="rve"/>
    <property type="match status" value="1"/>
</dbReference>
<evidence type="ECO:0000256" key="4">
    <source>
        <dbReference type="ARBA" id="ARBA00022759"/>
    </source>
</evidence>
<evidence type="ECO:0000256" key="1">
    <source>
        <dbReference type="ARBA" id="ARBA00022679"/>
    </source>
</evidence>